<reference evidence="2" key="1">
    <citation type="submission" date="2007-03" db="EMBL/GenBank/DDBJ databases">
        <title>Annotation of Culex pipiens quinquefasciatus.</title>
        <authorList>
            <consortium name="The Broad Institute Genome Sequencing Platform"/>
            <person name="Atkinson P.W."/>
            <person name="Hemingway J."/>
            <person name="Christensen B.M."/>
            <person name="Higgs S."/>
            <person name="Kodira C."/>
            <person name="Hannick L."/>
            <person name="Megy K."/>
            <person name="O'Leary S."/>
            <person name="Pearson M."/>
            <person name="Haas B.J."/>
            <person name="Mauceli E."/>
            <person name="Wortman J.R."/>
            <person name="Lee N.H."/>
            <person name="Guigo R."/>
            <person name="Stanke M."/>
            <person name="Alvarado L."/>
            <person name="Amedeo P."/>
            <person name="Antoine C.H."/>
            <person name="Arensburger P."/>
            <person name="Bidwell S.L."/>
            <person name="Crawford M."/>
            <person name="Camaro F."/>
            <person name="Devon K."/>
            <person name="Engels R."/>
            <person name="Hammond M."/>
            <person name="Howarth C."/>
            <person name="Koehrsen M."/>
            <person name="Lawson D."/>
            <person name="Montgomery P."/>
            <person name="Nene V."/>
            <person name="Nusbaum C."/>
            <person name="Puiu D."/>
            <person name="Romero-Severson J."/>
            <person name="Severson D.W."/>
            <person name="Shumway M."/>
            <person name="Sisk P."/>
            <person name="Stolte C."/>
            <person name="Zeng Q."/>
            <person name="Eisenstadt E."/>
            <person name="Fraser-Liggett C."/>
            <person name="Strausberg R."/>
            <person name="Galagan J."/>
            <person name="Birren B."/>
            <person name="Collins F.H."/>
        </authorList>
    </citation>
    <scope>NUCLEOTIDE SEQUENCE [LARGE SCALE GENOMIC DNA]</scope>
    <source>
        <strain evidence="2">JHB</strain>
    </source>
</reference>
<feature type="region of interest" description="Disordered" evidence="1">
    <location>
        <begin position="1"/>
        <end position="67"/>
    </location>
</feature>
<feature type="compositionally biased region" description="Basic and acidic residues" evidence="1">
    <location>
        <begin position="468"/>
        <end position="490"/>
    </location>
</feature>
<sequence>MDSQNQTQRSRWYNTKECVSPKMQSSCTSALTPSTPRIDISRASSHSSHHDSRDSSPENVFEQVGTGTLQDSGVLGYREEGAIDLRSSTEELQFMEIEKGRTEKEKEKPTRFSPNLFKMEEQQQFLLHRRKDSACSEVAAFLCISGRTSRISSVGSQGSANSKLSVLSGVSGISRSPSPHRMLLETSFCGPKPIPDITDGSMLSSIEPSTVKTLEQVILSRKRDPTEAVLAEGVNIDPLYAGRNTEEFSRESDIRRRKSDSNANTFPKEDIINPPQTSRKDKERVSIWSMEVQRNSSQDSQDTIISAAVSRNNTSIRKVPNASLPADAGNVEIHPKSAEKDSSHGMISSPKISEMSTKEKKQLLFSMKMGSGSQEQVFSTQFSISKTESQCSQLSEPATDTNIQLDTNKTEQTSSSSANVGNKKDVVKRRSLKEKIPTPDKSLDCYRHSRYIENPEEILSIQSQENSEGYKHECSARFDEEKGESRDKNHSTNQDPESSNALIIHNRKSILSNDERGISSESEKDSEIDSTFTNDRVHTSMMTVEDHESAGLVLQESFEDELPYIPTTLPEERAIGVKLIPMKERASMEMKTCPLERPRSTTPIYPSSLDNYCGIKQSNDDTDGVFSRNEKLRISLPKKHDAILERPPKNRSPRKSSLSSVKNWFEFAEQFNSNCGQTCSDNGVSTTKPLNTEGEPPPLPPRKMNTPKWIDFENIPEKRSQPKQVATVSQTVSTGDKNVTEGVLYSYVKPEECQCECHESERDGDKQSTYLQSDAEDIQPLLLQNLPEDSAKRR</sequence>
<feature type="region of interest" description="Disordered" evidence="1">
    <location>
        <begin position="389"/>
        <end position="442"/>
    </location>
</feature>
<keyword evidence="4" id="KW-1185">Reference proteome</keyword>
<dbReference type="AlphaFoldDB" id="B0WQR0"/>
<feature type="region of interest" description="Disordered" evidence="1">
    <location>
        <begin position="336"/>
        <end position="355"/>
    </location>
</feature>
<feature type="compositionally biased region" description="Polar residues" evidence="1">
    <location>
        <begin position="389"/>
        <end position="420"/>
    </location>
</feature>
<organism>
    <name type="scientific">Culex quinquefasciatus</name>
    <name type="common">Southern house mosquito</name>
    <name type="synonym">Culex pungens</name>
    <dbReference type="NCBI Taxonomy" id="7176"/>
    <lineage>
        <taxon>Eukaryota</taxon>
        <taxon>Metazoa</taxon>
        <taxon>Ecdysozoa</taxon>
        <taxon>Arthropoda</taxon>
        <taxon>Hexapoda</taxon>
        <taxon>Insecta</taxon>
        <taxon>Pterygota</taxon>
        <taxon>Neoptera</taxon>
        <taxon>Endopterygota</taxon>
        <taxon>Diptera</taxon>
        <taxon>Nematocera</taxon>
        <taxon>Culicoidea</taxon>
        <taxon>Culicidae</taxon>
        <taxon>Culicinae</taxon>
        <taxon>Culicini</taxon>
        <taxon>Culex</taxon>
        <taxon>Culex</taxon>
    </lineage>
</organism>
<evidence type="ECO:0000313" key="4">
    <source>
        <dbReference type="Proteomes" id="UP000002320"/>
    </source>
</evidence>
<gene>
    <name evidence="3" type="primary">6041833</name>
    <name evidence="2" type="ORF">CpipJ_CPIJ009559</name>
</gene>
<protein>
    <submittedName>
        <fullName evidence="2 3">Uncharacterized protein</fullName>
    </submittedName>
</protein>
<dbReference type="FunCoup" id="B0WQR0">
    <property type="interactions" value="9"/>
</dbReference>
<dbReference type="STRING" id="7176.B0WQR0"/>
<feature type="compositionally biased region" description="Polar residues" evidence="1">
    <location>
        <begin position="1"/>
        <end position="13"/>
    </location>
</feature>
<feature type="compositionally biased region" description="Basic and acidic residues" evidence="1">
    <location>
        <begin position="433"/>
        <end position="442"/>
    </location>
</feature>
<dbReference type="EMBL" id="DS232043">
    <property type="protein sequence ID" value="EDS32979.1"/>
    <property type="molecule type" value="Genomic_DNA"/>
</dbReference>
<feature type="compositionally biased region" description="Low complexity" evidence="1">
    <location>
        <begin position="37"/>
        <end position="46"/>
    </location>
</feature>
<dbReference type="EnsemblMetazoa" id="CPIJ009559-RA">
    <property type="protein sequence ID" value="CPIJ009559-PA"/>
    <property type="gene ID" value="CPIJ009559"/>
</dbReference>
<name>B0WQR0_CULQU</name>
<evidence type="ECO:0000313" key="2">
    <source>
        <dbReference type="EMBL" id="EDS32979.1"/>
    </source>
</evidence>
<dbReference type="KEGG" id="cqu:CpipJ_CPIJ009559"/>
<dbReference type="InParanoid" id="B0WQR0"/>
<dbReference type="OMA" id="CHENERE"/>
<evidence type="ECO:0000256" key="1">
    <source>
        <dbReference type="SAM" id="MobiDB-lite"/>
    </source>
</evidence>
<dbReference type="VEuPathDB" id="VectorBase:CPIJ009559"/>
<feature type="compositionally biased region" description="Basic and acidic residues" evidence="1">
    <location>
        <begin position="513"/>
        <end position="527"/>
    </location>
</feature>
<feature type="region of interest" description="Disordered" evidence="1">
    <location>
        <begin position="683"/>
        <end position="707"/>
    </location>
</feature>
<proteinExistence type="predicted"/>
<feature type="region of interest" description="Disordered" evidence="1">
    <location>
        <begin position="760"/>
        <end position="794"/>
    </location>
</feature>
<reference evidence="3" key="2">
    <citation type="submission" date="2020-05" db="UniProtKB">
        <authorList>
            <consortium name="EnsemblMetazoa"/>
        </authorList>
    </citation>
    <scope>IDENTIFICATION</scope>
    <source>
        <strain evidence="3">JHB</strain>
    </source>
</reference>
<accession>B0WQR0</accession>
<feature type="compositionally biased region" description="Polar residues" evidence="1">
    <location>
        <begin position="491"/>
        <end position="501"/>
    </location>
</feature>
<evidence type="ECO:0000313" key="3">
    <source>
        <dbReference type="EnsemblMetazoa" id="CPIJ009559-PA"/>
    </source>
</evidence>
<dbReference type="HOGENOM" id="CLU_012426_0_0_1"/>
<feature type="region of interest" description="Disordered" evidence="1">
    <location>
        <begin position="246"/>
        <end position="284"/>
    </location>
</feature>
<dbReference type="Proteomes" id="UP000002320">
    <property type="component" value="Unassembled WGS sequence"/>
</dbReference>
<feature type="region of interest" description="Disordered" evidence="1">
    <location>
        <begin position="463"/>
        <end position="531"/>
    </location>
</feature>
<feature type="compositionally biased region" description="Polar residues" evidence="1">
    <location>
        <begin position="22"/>
        <end position="35"/>
    </location>
</feature>
<dbReference type="eggNOG" id="ENOG502QS6N">
    <property type="taxonomic scope" value="Eukaryota"/>
</dbReference>